<evidence type="ECO:0000313" key="2">
    <source>
        <dbReference type="EMBL" id="CAL8128677.1"/>
    </source>
</evidence>
<dbReference type="Proteomes" id="UP001642540">
    <property type="component" value="Unassembled WGS sequence"/>
</dbReference>
<proteinExistence type="predicted"/>
<dbReference type="PANTHER" id="PTHR16027">
    <property type="entry name" value="DILUTE DOMAIN-CONTAINING PROTEIN YPR089W"/>
    <property type="match status" value="1"/>
</dbReference>
<organism evidence="2 3">
    <name type="scientific">Orchesella dallaii</name>
    <dbReference type="NCBI Taxonomy" id="48710"/>
    <lineage>
        <taxon>Eukaryota</taxon>
        <taxon>Metazoa</taxon>
        <taxon>Ecdysozoa</taxon>
        <taxon>Arthropoda</taxon>
        <taxon>Hexapoda</taxon>
        <taxon>Collembola</taxon>
        <taxon>Entomobryomorpha</taxon>
        <taxon>Entomobryoidea</taxon>
        <taxon>Orchesellidae</taxon>
        <taxon>Orchesellinae</taxon>
        <taxon>Orchesella</taxon>
    </lineage>
</organism>
<evidence type="ECO:0000259" key="1">
    <source>
        <dbReference type="PROSITE" id="PS51126"/>
    </source>
</evidence>
<sequence length="292" mass="32873">MQQCFGYQIFSVSSTPSSNTLEMRLSNTRTHPSRMINVSKILISASIVKYSATMLYIYDASENCGAGYANHDCPRYSGEYWNDVNSGGGGVRIGGEIQKQKPLDSLLRKLDITYNLLCSYGLDVEVINQVFRQLFYYVCAGALNNLLLRRELCNWSKGLEIRYNISAQTLSPVIQASQILQARKSDNDVGIICDICDSLSIQQVVKLLNLYSSKDGIDADKVSKQFIERVQSKLFESRTKGLEQAEALAKTKLLMDTQYTYAVKFPFNPSSVKLEDINIPDSFGLNQWIKKM</sequence>
<comment type="caution">
    <text evidence="2">The sequence shown here is derived from an EMBL/GenBank/DDBJ whole genome shotgun (WGS) entry which is preliminary data.</text>
</comment>
<protein>
    <recommendedName>
        <fullName evidence="1">Dilute domain-containing protein</fullName>
    </recommendedName>
</protein>
<dbReference type="PANTHER" id="PTHR16027:SF6">
    <property type="entry name" value="DILUTE DOMAIN-CONTAINING PROTEIN"/>
    <property type="match status" value="1"/>
</dbReference>
<dbReference type="PROSITE" id="PS51126">
    <property type="entry name" value="DILUTE"/>
    <property type="match status" value="1"/>
</dbReference>
<gene>
    <name evidence="2" type="ORF">ODALV1_LOCUS22449</name>
</gene>
<feature type="domain" description="Dilute" evidence="1">
    <location>
        <begin position="1"/>
        <end position="236"/>
    </location>
</feature>
<dbReference type="InterPro" id="IPR052072">
    <property type="entry name" value="Vascular_dev_regulator"/>
</dbReference>
<accession>A0ABP1RI25</accession>
<name>A0ABP1RI25_9HEXA</name>
<dbReference type="InterPro" id="IPR002710">
    <property type="entry name" value="Dilute_dom"/>
</dbReference>
<dbReference type="Pfam" id="PF01843">
    <property type="entry name" value="DIL"/>
    <property type="match status" value="2"/>
</dbReference>
<reference evidence="2 3" key="1">
    <citation type="submission" date="2024-08" db="EMBL/GenBank/DDBJ databases">
        <authorList>
            <person name="Cucini C."/>
            <person name="Frati F."/>
        </authorList>
    </citation>
    <scope>NUCLEOTIDE SEQUENCE [LARGE SCALE GENOMIC DNA]</scope>
</reference>
<dbReference type="SMART" id="SM01132">
    <property type="entry name" value="DIL"/>
    <property type="match status" value="1"/>
</dbReference>
<evidence type="ECO:0000313" key="3">
    <source>
        <dbReference type="Proteomes" id="UP001642540"/>
    </source>
</evidence>
<keyword evidence="3" id="KW-1185">Reference proteome</keyword>
<dbReference type="EMBL" id="CAXLJM020000075">
    <property type="protein sequence ID" value="CAL8128677.1"/>
    <property type="molecule type" value="Genomic_DNA"/>
</dbReference>